<evidence type="ECO:0000256" key="1">
    <source>
        <dbReference type="ARBA" id="ARBA00008821"/>
    </source>
</evidence>
<dbReference type="Proteomes" id="UP000467840">
    <property type="component" value="Chromosome 7"/>
</dbReference>
<keyword evidence="3" id="KW-1133">Transmembrane helix</keyword>
<keyword evidence="3" id="KW-0472">Membrane</keyword>
<dbReference type="PANTHER" id="PTHR11119">
    <property type="entry name" value="XANTHINE-URACIL / VITAMIN C PERMEASE FAMILY MEMBER"/>
    <property type="match status" value="1"/>
</dbReference>
<protein>
    <submittedName>
        <fullName evidence="4">Uncharacterized protein</fullName>
    </submittedName>
</protein>
<feature type="compositionally biased region" description="Basic and acidic residues" evidence="2">
    <location>
        <begin position="178"/>
        <end position="193"/>
    </location>
</feature>
<accession>A0A6A6KZ82</accession>
<sequence length="244" mass="28050">MLMQSIGTFSTSSRLGGEFRAKPPKLNGPIARQTTKKSVDKKYSSMQRESIGVHYLFRLIYSVMLLAYRKTHSYSRFCTSVNCGISAYRLLPLCGSTGLEDLYYCELDRFRSKFILGISLFMGLSMNKYFNNMIYFLVKIFLFLDPPGQEIMQVIFSSASTTATVLAFLFDLVTPRPPRREPKKEEKKEEPKIAKPPMMAEKEEEKKKDEVEPLRPLKEDWKIYTASRRSAGSTLGIRRSRMNG</sequence>
<feature type="transmembrane region" description="Helical" evidence="3">
    <location>
        <begin position="114"/>
        <end position="131"/>
    </location>
</feature>
<feature type="transmembrane region" description="Helical" evidence="3">
    <location>
        <begin position="51"/>
        <end position="68"/>
    </location>
</feature>
<comment type="caution">
    <text evidence="4">The sequence shown here is derived from an EMBL/GenBank/DDBJ whole genome shotgun (WGS) entry which is preliminary data.</text>
</comment>
<feature type="region of interest" description="Disordered" evidence="2">
    <location>
        <begin position="177"/>
        <end position="211"/>
    </location>
</feature>
<proteinExistence type="inferred from homology"/>
<gene>
    <name evidence="4" type="ORF">GH714_009933</name>
</gene>
<reference evidence="4 5" key="1">
    <citation type="journal article" date="2020" name="Mol. Plant">
        <title>The Chromosome-Based Rubber Tree Genome Provides New Insights into Spurge Genome Evolution and Rubber Biosynthesis.</title>
        <authorList>
            <person name="Liu J."/>
            <person name="Shi C."/>
            <person name="Shi C.C."/>
            <person name="Li W."/>
            <person name="Zhang Q.J."/>
            <person name="Zhang Y."/>
            <person name="Li K."/>
            <person name="Lu H.F."/>
            <person name="Shi C."/>
            <person name="Zhu S.T."/>
            <person name="Xiao Z.Y."/>
            <person name="Nan H."/>
            <person name="Yue Y."/>
            <person name="Zhu X.G."/>
            <person name="Wu Y."/>
            <person name="Hong X.N."/>
            <person name="Fan G.Y."/>
            <person name="Tong Y."/>
            <person name="Zhang D."/>
            <person name="Mao C.L."/>
            <person name="Liu Y.L."/>
            <person name="Hao S.J."/>
            <person name="Liu W.Q."/>
            <person name="Lv M.Q."/>
            <person name="Zhang H.B."/>
            <person name="Liu Y."/>
            <person name="Hu-Tang G.R."/>
            <person name="Wang J.P."/>
            <person name="Wang J.H."/>
            <person name="Sun Y.H."/>
            <person name="Ni S.B."/>
            <person name="Chen W.B."/>
            <person name="Zhang X.C."/>
            <person name="Jiao Y.N."/>
            <person name="Eichler E.E."/>
            <person name="Li G.H."/>
            <person name="Liu X."/>
            <person name="Gao L.Z."/>
        </authorList>
    </citation>
    <scope>NUCLEOTIDE SEQUENCE [LARGE SCALE GENOMIC DNA]</scope>
    <source>
        <strain evidence="5">cv. GT1</strain>
        <tissue evidence="4">Leaf</tissue>
    </source>
</reference>
<feature type="transmembrane region" description="Helical" evidence="3">
    <location>
        <begin position="151"/>
        <end position="174"/>
    </location>
</feature>
<dbReference type="EMBL" id="JAAGAX010000013">
    <property type="protein sequence ID" value="KAF2294382.1"/>
    <property type="molecule type" value="Genomic_DNA"/>
</dbReference>
<evidence type="ECO:0000256" key="3">
    <source>
        <dbReference type="SAM" id="Phobius"/>
    </source>
</evidence>
<dbReference type="AlphaFoldDB" id="A0A6A6KZ82"/>
<feature type="region of interest" description="Disordered" evidence="2">
    <location>
        <begin position="14"/>
        <end position="35"/>
    </location>
</feature>
<feature type="compositionally biased region" description="Basic and acidic residues" evidence="2">
    <location>
        <begin position="200"/>
        <end position="211"/>
    </location>
</feature>
<evidence type="ECO:0000313" key="4">
    <source>
        <dbReference type="EMBL" id="KAF2294382.1"/>
    </source>
</evidence>
<comment type="similarity">
    <text evidence="1">Belongs to the nucleobase:cation symporter-2 (NCS2) (TC 2.A.40) family.</text>
</comment>
<keyword evidence="5" id="KW-1185">Reference proteome</keyword>
<organism evidence="4 5">
    <name type="scientific">Hevea brasiliensis</name>
    <name type="common">Para rubber tree</name>
    <name type="synonym">Siphonia brasiliensis</name>
    <dbReference type="NCBI Taxonomy" id="3981"/>
    <lineage>
        <taxon>Eukaryota</taxon>
        <taxon>Viridiplantae</taxon>
        <taxon>Streptophyta</taxon>
        <taxon>Embryophyta</taxon>
        <taxon>Tracheophyta</taxon>
        <taxon>Spermatophyta</taxon>
        <taxon>Magnoliopsida</taxon>
        <taxon>eudicotyledons</taxon>
        <taxon>Gunneridae</taxon>
        <taxon>Pentapetalae</taxon>
        <taxon>rosids</taxon>
        <taxon>fabids</taxon>
        <taxon>Malpighiales</taxon>
        <taxon>Euphorbiaceae</taxon>
        <taxon>Crotonoideae</taxon>
        <taxon>Micrandreae</taxon>
        <taxon>Hevea</taxon>
    </lineage>
</organism>
<evidence type="ECO:0000313" key="5">
    <source>
        <dbReference type="Proteomes" id="UP000467840"/>
    </source>
</evidence>
<name>A0A6A6KZ82_HEVBR</name>
<keyword evidence="3" id="KW-0812">Transmembrane</keyword>
<evidence type="ECO:0000256" key="2">
    <source>
        <dbReference type="SAM" id="MobiDB-lite"/>
    </source>
</evidence>